<evidence type="ECO:0000313" key="2">
    <source>
        <dbReference type="Proteomes" id="UP001280121"/>
    </source>
</evidence>
<name>A0AAD9X510_9ROSI</name>
<reference evidence="1" key="1">
    <citation type="journal article" date="2023" name="Plant J.">
        <title>Genome sequences and population genomics provide insights into the demographic history, inbreeding, and mutation load of two 'living fossil' tree species of Dipteronia.</title>
        <authorList>
            <person name="Feng Y."/>
            <person name="Comes H.P."/>
            <person name="Chen J."/>
            <person name="Zhu S."/>
            <person name="Lu R."/>
            <person name="Zhang X."/>
            <person name="Li P."/>
            <person name="Qiu J."/>
            <person name="Olsen K.M."/>
            <person name="Qiu Y."/>
        </authorList>
    </citation>
    <scope>NUCLEOTIDE SEQUENCE</scope>
    <source>
        <strain evidence="1">KIB01</strain>
    </source>
</reference>
<comment type="caution">
    <text evidence="1">The sequence shown here is derived from an EMBL/GenBank/DDBJ whole genome shotgun (WGS) entry which is preliminary data.</text>
</comment>
<sequence>MLEVLVGQTSPIGDSPLSMKILVENCFNQSAPLVGQFHTAAHVPSSHGHQEPCTGHDSYIKGITDVLQVVKDIQESLKNELQDIRTKMQSLDVVLADDMAIAFPTSFSFTTFIISHVKEPNKPNAFNY</sequence>
<protein>
    <submittedName>
        <fullName evidence="1">Uncharacterized protein</fullName>
    </submittedName>
</protein>
<gene>
    <name evidence="1" type="ORF">Ddye_012678</name>
</gene>
<evidence type="ECO:0000313" key="1">
    <source>
        <dbReference type="EMBL" id="KAK2652822.1"/>
    </source>
</evidence>
<proteinExistence type="predicted"/>
<accession>A0AAD9X510</accession>
<dbReference type="Proteomes" id="UP001280121">
    <property type="component" value="Unassembled WGS sequence"/>
</dbReference>
<dbReference type="EMBL" id="JANJYI010000004">
    <property type="protein sequence ID" value="KAK2652822.1"/>
    <property type="molecule type" value="Genomic_DNA"/>
</dbReference>
<dbReference type="AlphaFoldDB" id="A0AAD9X510"/>
<keyword evidence="2" id="KW-1185">Reference proteome</keyword>
<organism evidence="1 2">
    <name type="scientific">Dipteronia dyeriana</name>
    <dbReference type="NCBI Taxonomy" id="168575"/>
    <lineage>
        <taxon>Eukaryota</taxon>
        <taxon>Viridiplantae</taxon>
        <taxon>Streptophyta</taxon>
        <taxon>Embryophyta</taxon>
        <taxon>Tracheophyta</taxon>
        <taxon>Spermatophyta</taxon>
        <taxon>Magnoliopsida</taxon>
        <taxon>eudicotyledons</taxon>
        <taxon>Gunneridae</taxon>
        <taxon>Pentapetalae</taxon>
        <taxon>rosids</taxon>
        <taxon>malvids</taxon>
        <taxon>Sapindales</taxon>
        <taxon>Sapindaceae</taxon>
        <taxon>Hippocastanoideae</taxon>
        <taxon>Acereae</taxon>
        <taxon>Dipteronia</taxon>
    </lineage>
</organism>